<evidence type="ECO:0000313" key="4">
    <source>
        <dbReference type="Proteomes" id="UP000661280"/>
    </source>
</evidence>
<dbReference type="RefSeq" id="XP_041543057.1">
    <property type="nucleotide sequence ID" value="XM_041689365.1"/>
</dbReference>
<evidence type="ECO:0000256" key="1">
    <source>
        <dbReference type="SAM" id="Phobius"/>
    </source>
</evidence>
<reference evidence="3" key="2">
    <citation type="submission" date="2021-02" db="EMBL/GenBank/DDBJ databases">
        <title>Aspergillus luchuensis mut. kawachii IFO 4304 genome sequence.</title>
        <authorList>
            <person name="Mori K."/>
            <person name="Kadooka C."/>
            <person name="Goto M."/>
            <person name="Futagami T."/>
        </authorList>
    </citation>
    <scope>NUCLEOTIDE SEQUENCE</scope>
    <source>
        <strain evidence="3">IFO 4308</strain>
    </source>
</reference>
<dbReference type="InterPro" id="IPR056120">
    <property type="entry name" value="DUF7703"/>
</dbReference>
<feature type="domain" description="DUF7703" evidence="2">
    <location>
        <begin position="22"/>
        <end position="81"/>
    </location>
</feature>
<dbReference type="EMBL" id="AP024428">
    <property type="protein sequence ID" value="BCR99294.1"/>
    <property type="molecule type" value="Genomic_DNA"/>
</dbReference>
<gene>
    <name evidence="3" type="ORF">AKAW2_40977S</name>
</gene>
<sequence length="300" mass="33778">MWDSLSKPPEGLIGGYQGGSMAIKILMAVFCAIALYNAVELVILIFLTFTRYSGLYFWAMLLSAVLGVIPQAIGFLLEFFAIGPLWFASQTLLRRVLYLIIFDTIVLLIPTTVLTYCTIYVGTTPVIQGFNVMERLQLAWFCAQEILISIIYIVETLKLLRLRPEKDAERHKTMYELIAINLVIILLDVALLVLEYVGLYTLQTTLKAAVYSVKLKLEFGVLRKLVSLVNTRPTESSSSDQETYPTFVDPNQITGDVTRAAPAYSRRQSQYPWAAISMDSLALSDRRSQYVTSSEIERPS</sequence>
<keyword evidence="1" id="KW-0472">Membrane</keyword>
<name>A0A7R7WAV2_ASPKA</name>
<feature type="transmembrane region" description="Helical" evidence="1">
    <location>
        <begin position="25"/>
        <end position="49"/>
    </location>
</feature>
<dbReference type="PANTHER" id="PTHR37013">
    <property type="entry name" value="INTEGRAL MEMBRANE PROTEIN (AFU_ORTHOLOGUE AFUA_1G05950)-RELATED"/>
    <property type="match status" value="1"/>
</dbReference>
<feature type="transmembrane region" description="Helical" evidence="1">
    <location>
        <begin position="175"/>
        <end position="197"/>
    </location>
</feature>
<protein>
    <recommendedName>
        <fullName evidence="2">DUF7703 domain-containing protein</fullName>
    </recommendedName>
</protein>
<keyword evidence="1" id="KW-0812">Transmembrane</keyword>
<feature type="transmembrane region" description="Helical" evidence="1">
    <location>
        <begin position="96"/>
        <end position="116"/>
    </location>
</feature>
<dbReference type="PANTHER" id="PTHR37013:SF5">
    <property type="entry name" value="INTEGRAL MEMBRANE PROTEIN"/>
    <property type="match status" value="1"/>
</dbReference>
<dbReference type="AlphaFoldDB" id="A0A7R7WAV2"/>
<dbReference type="GeneID" id="64960616"/>
<dbReference type="OrthoDB" id="405906at2759"/>
<feature type="domain" description="DUF7703" evidence="2">
    <location>
        <begin position="88"/>
        <end position="229"/>
    </location>
</feature>
<keyword evidence="1" id="KW-1133">Transmembrane helix</keyword>
<organism evidence="3 4">
    <name type="scientific">Aspergillus kawachii</name>
    <name type="common">White koji mold</name>
    <name type="synonym">Aspergillus awamori var. kawachi</name>
    <dbReference type="NCBI Taxonomy" id="1069201"/>
    <lineage>
        <taxon>Eukaryota</taxon>
        <taxon>Fungi</taxon>
        <taxon>Dikarya</taxon>
        <taxon>Ascomycota</taxon>
        <taxon>Pezizomycotina</taxon>
        <taxon>Eurotiomycetes</taxon>
        <taxon>Eurotiomycetidae</taxon>
        <taxon>Eurotiales</taxon>
        <taxon>Aspergillaceae</taxon>
        <taxon>Aspergillus</taxon>
        <taxon>Aspergillus subgen. Circumdati</taxon>
    </lineage>
</organism>
<reference evidence="3" key="1">
    <citation type="submission" date="2021-01" db="EMBL/GenBank/DDBJ databases">
        <authorList>
            <consortium name="Aspergillus luchuensis mut. kawachii IFO 4304 genome sequencing consortium"/>
            <person name="Kazuki M."/>
            <person name="Futagami T."/>
        </authorList>
    </citation>
    <scope>NUCLEOTIDE SEQUENCE</scope>
    <source>
        <strain evidence="3">IFO 4308</strain>
    </source>
</reference>
<evidence type="ECO:0000259" key="2">
    <source>
        <dbReference type="Pfam" id="PF24802"/>
    </source>
</evidence>
<dbReference type="KEGG" id="aluc:AKAW2_40977S"/>
<accession>A0A7R7WAV2</accession>
<proteinExistence type="predicted"/>
<dbReference type="Proteomes" id="UP000661280">
    <property type="component" value="Chromosome 4"/>
</dbReference>
<keyword evidence="4" id="KW-1185">Reference proteome</keyword>
<evidence type="ECO:0000313" key="3">
    <source>
        <dbReference type="EMBL" id="BCR99294.1"/>
    </source>
</evidence>
<dbReference type="Pfam" id="PF24802">
    <property type="entry name" value="DUF7703"/>
    <property type="match status" value="2"/>
</dbReference>
<feature type="transmembrane region" description="Helical" evidence="1">
    <location>
        <begin position="55"/>
        <end position="87"/>
    </location>
</feature>
<feature type="transmembrane region" description="Helical" evidence="1">
    <location>
        <begin position="136"/>
        <end position="154"/>
    </location>
</feature>